<dbReference type="EMBL" id="PPED02000002">
    <property type="protein sequence ID" value="PWN70553.1"/>
    <property type="molecule type" value="Genomic_DNA"/>
</dbReference>
<dbReference type="InterPro" id="IPR011990">
    <property type="entry name" value="TPR-like_helical_dom_sf"/>
</dbReference>
<reference evidence="9 10" key="1">
    <citation type="submission" date="2018-04" db="EMBL/GenBank/DDBJ databases">
        <title>Draft Genome Sequence of Phosphate-Solubilizing Chryseobacterium sp. ISE14 that is a Biocontrol and Plant Growth-Promoting Rhizobacterium Isolated from Cucumber.</title>
        <authorList>
            <person name="Jeong J.-J."/>
            <person name="Sang M.K."/>
            <person name="Choi I.-G."/>
            <person name="Kim K.D."/>
        </authorList>
    </citation>
    <scope>NUCLEOTIDE SEQUENCE [LARGE SCALE GENOMIC DNA]</scope>
    <source>
        <strain evidence="9 10">ISE14</strain>
    </source>
</reference>
<feature type="domain" description="SusD-like N-terminal" evidence="8">
    <location>
        <begin position="94"/>
        <end position="233"/>
    </location>
</feature>
<evidence type="ECO:0000256" key="4">
    <source>
        <dbReference type="ARBA" id="ARBA00023136"/>
    </source>
</evidence>
<dbReference type="InterPro" id="IPR019734">
    <property type="entry name" value="TPR_rpt"/>
</dbReference>
<proteinExistence type="inferred from homology"/>
<gene>
    <name evidence="9" type="ORF">C1631_011355</name>
</gene>
<keyword evidence="4" id="KW-0472">Membrane</keyword>
<dbReference type="OrthoDB" id="5694214at2"/>
<dbReference type="Proteomes" id="UP000236594">
    <property type="component" value="Unassembled WGS sequence"/>
</dbReference>
<evidence type="ECO:0000256" key="3">
    <source>
        <dbReference type="ARBA" id="ARBA00022729"/>
    </source>
</evidence>
<dbReference type="GO" id="GO:0009279">
    <property type="term" value="C:cell outer membrane"/>
    <property type="evidence" value="ECO:0007669"/>
    <property type="project" value="UniProtKB-SubCell"/>
</dbReference>
<dbReference type="RefSeq" id="WP_109712180.1">
    <property type="nucleotide sequence ID" value="NZ_PPED02000002.1"/>
</dbReference>
<evidence type="ECO:0000256" key="1">
    <source>
        <dbReference type="ARBA" id="ARBA00004442"/>
    </source>
</evidence>
<keyword evidence="6" id="KW-0802">TPR repeat</keyword>
<name>A0A316XEB0_9FLAO</name>
<comment type="subcellular location">
    <subcellularLocation>
        <location evidence="1">Cell outer membrane</location>
    </subcellularLocation>
</comment>
<evidence type="ECO:0000259" key="8">
    <source>
        <dbReference type="Pfam" id="PF14322"/>
    </source>
</evidence>
<evidence type="ECO:0000313" key="10">
    <source>
        <dbReference type="Proteomes" id="UP000236594"/>
    </source>
</evidence>
<evidence type="ECO:0000256" key="5">
    <source>
        <dbReference type="ARBA" id="ARBA00023237"/>
    </source>
</evidence>
<dbReference type="Pfam" id="PF14322">
    <property type="entry name" value="SusD-like_3"/>
    <property type="match status" value="1"/>
</dbReference>
<dbReference type="Gene3D" id="1.25.40.390">
    <property type="match status" value="1"/>
</dbReference>
<evidence type="ECO:0000256" key="6">
    <source>
        <dbReference type="PROSITE-ProRule" id="PRU00339"/>
    </source>
</evidence>
<evidence type="ECO:0000313" key="9">
    <source>
        <dbReference type="EMBL" id="PWN70553.1"/>
    </source>
</evidence>
<protein>
    <submittedName>
        <fullName evidence="9">RagB/SusD family nutrient uptake outer membrane protein</fullName>
    </submittedName>
</protein>
<dbReference type="Pfam" id="PF07980">
    <property type="entry name" value="SusD_RagB"/>
    <property type="match status" value="1"/>
</dbReference>
<keyword evidence="10" id="KW-1185">Reference proteome</keyword>
<dbReference type="Gene3D" id="1.25.40.900">
    <property type="match status" value="1"/>
</dbReference>
<dbReference type="InterPro" id="IPR033985">
    <property type="entry name" value="SusD-like_N"/>
</dbReference>
<evidence type="ECO:0000256" key="2">
    <source>
        <dbReference type="ARBA" id="ARBA00006275"/>
    </source>
</evidence>
<evidence type="ECO:0000259" key="7">
    <source>
        <dbReference type="Pfam" id="PF07980"/>
    </source>
</evidence>
<sequence>MKRIINITILSFALFSFIECSDDRFDVLPNNQDSPQTIFTTESNYRVVVDGAYDAFKSATYYSGDTGSSIILGDVLADNLILNTQGRQTNKVAYEWSFTPQSSDVTALYSSAYFVISRANLVLDNLNKVPYTNYMRNIEAEAKAIRAIAHFDLVRAYAKIPTQSADASSSLGIAYVTTFNPAIKPVRDTSVIITYDKIIADLLDALSKINSDNGSIGRLNRTSILGFLSRVYLYKGDYNKAIEYGEQCISAYPSVGSKDNFVNVWRDASDDGELFTILNSNVSADNVNVGVAYSQDVSGIRSEHNVNYDLFTKYQDIDIRKTAYVLTANFGSTPYNHVIKYRTRNSSTVRGVVDIKFLRSAEVYLNVAEAYIKSSAANPTRALQLLNILRTQRYTSYVAGTETGTDLLNAIYYERRLELAFENDRFWTIKRLGQSVIRSSFGSAANGGGTDAPTGSLKTLPANSFRFVLPIPQDAINLNPNMLQNPGY</sequence>
<organism evidence="9 10">
    <name type="scientific">Chryseobacterium phosphatilyticum</name>
    <dbReference type="NCBI Taxonomy" id="475075"/>
    <lineage>
        <taxon>Bacteria</taxon>
        <taxon>Pseudomonadati</taxon>
        <taxon>Bacteroidota</taxon>
        <taxon>Flavobacteriia</taxon>
        <taxon>Flavobacteriales</taxon>
        <taxon>Weeksellaceae</taxon>
        <taxon>Chryseobacterium group</taxon>
        <taxon>Chryseobacterium</taxon>
    </lineage>
</organism>
<dbReference type="InterPro" id="IPR012944">
    <property type="entry name" value="SusD_RagB_dom"/>
</dbReference>
<keyword evidence="3" id="KW-0732">Signal</keyword>
<dbReference type="SUPFAM" id="SSF48452">
    <property type="entry name" value="TPR-like"/>
    <property type="match status" value="1"/>
</dbReference>
<dbReference type="AlphaFoldDB" id="A0A316XEB0"/>
<feature type="repeat" description="TPR" evidence="6">
    <location>
        <begin position="222"/>
        <end position="255"/>
    </location>
</feature>
<comment type="similarity">
    <text evidence="2">Belongs to the SusD family.</text>
</comment>
<keyword evidence="5" id="KW-0998">Cell outer membrane</keyword>
<feature type="domain" description="RagB/SusD" evidence="7">
    <location>
        <begin position="327"/>
        <end position="488"/>
    </location>
</feature>
<dbReference type="Gene3D" id="2.20.20.130">
    <property type="match status" value="1"/>
</dbReference>
<accession>A0A316XEB0</accession>
<comment type="caution">
    <text evidence="9">The sequence shown here is derived from an EMBL/GenBank/DDBJ whole genome shotgun (WGS) entry which is preliminary data.</text>
</comment>
<dbReference type="PROSITE" id="PS50005">
    <property type="entry name" value="TPR"/>
    <property type="match status" value="1"/>
</dbReference>